<organism evidence="2 3">
    <name type="scientific">Streptomyces subrutilus</name>
    <dbReference type="NCBI Taxonomy" id="36818"/>
    <lineage>
        <taxon>Bacteria</taxon>
        <taxon>Bacillati</taxon>
        <taxon>Actinomycetota</taxon>
        <taxon>Actinomycetes</taxon>
        <taxon>Kitasatosporales</taxon>
        <taxon>Streptomycetaceae</taxon>
        <taxon>Streptomyces</taxon>
    </lineage>
</organism>
<proteinExistence type="predicted"/>
<keyword evidence="1" id="KW-0732">Signal</keyword>
<dbReference type="RefSeq" id="WP_189829212.1">
    <property type="nucleotide sequence ID" value="NZ_BMVX01000049.1"/>
</dbReference>
<dbReference type="Pfam" id="PF03752">
    <property type="entry name" value="ALF"/>
    <property type="match status" value="1"/>
</dbReference>
<protein>
    <submittedName>
        <fullName evidence="2">Uncharacterized protein</fullName>
    </submittedName>
</protein>
<evidence type="ECO:0000313" key="3">
    <source>
        <dbReference type="Proteomes" id="UP000326831"/>
    </source>
</evidence>
<keyword evidence="3" id="KW-1185">Reference proteome</keyword>
<evidence type="ECO:0000256" key="1">
    <source>
        <dbReference type="SAM" id="SignalP"/>
    </source>
</evidence>
<reference evidence="2 3" key="1">
    <citation type="submission" date="2017-09" db="EMBL/GenBank/DDBJ databases">
        <authorList>
            <person name="Lee N."/>
            <person name="Cho B.-K."/>
        </authorList>
    </citation>
    <scope>NUCLEOTIDE SEQUENCE [LARGE SCALE GENOMIC DNA]</scope>
    <source>
        <strain evidence="2 3">ATCC 27467</strain>
    </source>
</reference>
<feature type="chain" id="PRO_5024908192" evidence="1">
    <location>
        <begin position="42"/>
        <end position="116"/>
    </location>
</feature>
<evidence type="ECO:0000313" key="2">
    <source>
        <dbReference type="EMBL" id="QEU76942.1"/>
    </source>
</evidence>
<feature type="signal peptide" evidence="1">
    <location>
        <begin position="1"/>
        <end position="41"/>
    </location>
</feature>
<dbReference type="Proteomes" id="UP000326831">
    <property type="component" value="Chromosome"/>
</dbReference>
<dbReference type="AlphaFoldDB" id="A0A5P2UCJ6"/>
<dbReference type="EMBL" id="CP023701">
    <property type="protein sequence ID" value="QEU76942.1"/>
    <property type="molecule type" value="Genomic_DNA"/>
</dbReference>
<accession>A0A5P2UCJ6</accession>
<gene>
    <name evidence="2" type="ORF">CP968_00160</name>
</gene>
<dbReference type="KEGG" id="ssub:CP968_00160"/>
<dbReference type="InterPro" id="IPR005506">
    <property type="entry name" value="DUF312_ALF"/>
</dbReference>
<name>A0A5P2UCJ6_9ACTN</name>
<sequence>MHSRTAITGVSQRASAHRRALSALLSAGLLSGLLGAPTAFAAEVPPAPAEVRRQIVDYWETGGPGITETAEQALLGGEEAIRTFLDQAQVIQHDDNRVEAARGPGPGFWTSERLGS</sequence>